<keyword evidence="2" id="KW-0472">Membrane</keyword>
<dbReference type="SMART" id="SM00630">
    <property type="entry name" value="Sema"/>
    <property type="match status" value="1"/>
</dbReference>
<dbReference type="InterPro" id="IPR036352">
    <property type="entry name" value="Semap_dom_sf"/>
</dbReference>
<evidence type="ECO:0000313" key="4">
    <source>
        <dbReference type="EMBL" id="RMZ96318.1"/>
    </source>
</evidence>
<reference evidence="4 5" key="1">
    <citation type="journal article" date="2018" name="Sci. Rep.">
        <title>Genomic signatures of local adaptation to the degree of environmental predictability in rotifers.</title>
        <authorList>
            <person name="Franch-Gras L."/>
            <person name="Hahn C."/>
            <person name="Garcia-Roger E.M."/>
            <person name="Carmona M.J."/>
            <person name="Serra M."/>
            <person name="Gomez A."/>
        </authorList>
    </citation>
    <scope>NUCLEOTIDE SEQUENCE [LARGE SCALE GENOMIC DNA]</scope>
    <source>
        <strain evidence="4">HYR1</strain>
    </source>
</reference>
<keyword evidence="5" id="KW-1185">Reference proteome</keyword>
<dbReference type="OrthoDB" id="9988752at2759"/>
<dbReference type="STRING" id="10195.A0A3M7PB95"/>
<comment type="caution">
    <text evidence="4">The sequence shown here is derived from an EMBL/GenBank/DDBJ whole genome shotgun (WGS) entry which is preliminary data.</text>
</comment>
<organism evidence="4 5">
    <name type="scientific">Brachionus plicatilis</name>
    <name type="common">Marine rotifer</name>
    <name type="synonym">Brachionus muelleri</name>
    <dbReference type="NCBI Taxonomy" id="10195"/>
    <lineage>
        <taxon>Eukaryota</taxon>
        <taxon>Metazoa</taxon>
        <taxon>Spiralia</taxon>
        <taxon>Gnathifera</taxon>
        <taxon>Rotifera</taxon>
        <taxon>Eurotatoria</taxon>
        <taxon>Monogononta</taxon>
        <taxon>Pseudotrocha</taxon>
        <taxon>Ploima</taxon>
        <taxon>Brachionidae</taxon>
        <taxon>Brachionus</taxon>
    </lineage>
</organism>
<dbReference type="AlphaFoldDB" id="A0A3M7PB95"/>
<accession>A0A3M7PB95</accession>
<sequence length="764" mass="88207">NVLSSIPNRSESSENFRILELGEFSDFLILGARNKVINLSLKDSQIQLSKIDLNNHNEFGLGAKNCTNKQCDNYVMMMIPIRNDDQFNKFVCGSYYGFFQCIKAFQNMHNGIIEYFSDKAEILAPKGLDYKINNVFYLSTTKETREYVLYTASSWSENSQFLSAYTSRNDYQQTSLFKKIGATRDFVRFLENDGKLFLFQNEKSFEIDEGERDRDILISTSLVTQFCKNDENILNKKANVFYTDLTAKIYCFNKAFKLNSANFKIFKFDSLEYVSDLINIETKKNSIKNLFYGVFNTPKNQITGTAICIFDLSDFTTVFRNENFKQSTYDSKISNQNKFSPQSCPNLTLTDQLNYDRLTSRLGYMKKAILPVQKRRASFMSTDEFRLSSLTVLEKNSTLFPSIKNADHFKFTNIILAGTDNGKLMRMVHFFDQGFFQNQRIEEEKFIVIEDIQLFNNKSINEIRILKSKSDLKIVVVADNEVKIIASDFCQLHTSCEECMNANRMRHPILNDGCKWIEKCVSMPSTDIQSQFGKCEQNIDSADASIYIIKIQNTSNSKIEKIDPNKTTTKMAYSDVKKFPFQAIIIVVSALMSLILFIFGFIVLKILGVKSLEKFYKGNKKRSLQDTSKMKNKQSDYFENIYSIVGTNNRVQNLYQNSRTIAHSNSSLNSSENHEQFNIFQQDKYPSDLVLNFCSISISDSFSNLQQTKIGTPRATENQIKSINKKHESSIYVERPNIIIETENDENYFENSLINQNRVNLNFK</sequence>
<name>A0A3M7PB95_BRAPC</name>
<comment type="caution">
    <text evidence="1">Lacks conserved residue(s) required for the propagation of feature annotation.</text>
</comment>
<dbReference type="SUPFAM" id="SSF101912">
    <property type="entry name" value="Sema domain"/>
    <property type="match status" value="1"/>
</dbReference>
<feature type="transmembrane region" description="Helical" evidence="2">
    <location>
        <begin position="583"/>
        <end position="607"/>
    </location>
</feature>
<dbReference type="Pfam" id="PF01403">
    <property type="entry name" value="Sema"/>
    <property type="match status" value="1"/>
</dbReference>
<dbReference type="Gene3D" id="2.130.10.10">
    <property type="entry name" value="YVTN repeat-like/Quinoprotein amine dehydrogenase"/>
    <property type="match status" value="1"/>
</dbReference>
<proteinExistence type="predicted"/>
<dbReference type="GO" id="GO:0045499">
    <property type="term" value="F:chemorepellent activity"/>
    <property type="evidence" value="ECO:0007669"/>
    <property type="project" value="TreeGrafter"/>
</dbReference>
<evidence type="ECO:0000259" key="3">
    <source>
        <dbReference type="PROSITE" id="PS51004"/>
    </source>
</evidence>
<feature type="domain" description="Sema" evidence="3">
    <location>
        <begin position="1"/>
        <end position="487"/>
    </location>
</feature>
<evidence type="ECO:0000256" key="1">
    <source>
        <dbReference type="PROSITE-ProRule" id="PRU00352"/>
    </source>
</evidence>
<dbReference type="PROSITE" id="PS51004">
    <property type="entry name" value="SEMA"/>
    <property type="match status" value="1"/>
</dbReference>
<protein>
    <submittedName>
        <fullName evidence="4">Semaphorin-1A-like isoform X1</fullName>
    </submittedName>
</protein>
<dbReference type="InterPro" id="IPR001627">
    <property type="entry name" value="Semap_dom"/>
</dbReference>
<dbReference type="GO" id="GO:0005886">
    <property type="term" value="C:plasma membrane"/>
    <property type="evidence" value="ECO:0007669"/>
    <property type="project" value="TreeGrafter"/>
</dbReference>
<gene>
    <name evidence="4" type="ORF">BpHYR1_018354</name>
</gene>
<dbReference type="EMBL" id="REGN01012286">
    <property type="protein sequence ID" value="RMZ96318.1"/>
    <property type="molecule type" value="Genomic_DNA"/>
</dbReference>
<dbReference type="InterPro" id="IPR015943">
    <property type="entry name" value="WD40/YVTN_repeat-like_dom_sf"/>
</dbReference>
<keyword evidence="2" id="KW-1133">Transmembrane helix</keyword>
<evidence type="ECO:0000313" key="5">
    <source>
        <dbReference type="Proteomes" id="UP000276133"/>
    </source>
</evidence>
<dbReference type="GO" id="GO:0007411">
    <property type="term" value="P:axon guidance"/>
    <property type="evidence" value="ECO:0007669"/>
    <property type="project" value="TreeGrafter"/>
</dbReference>
<keyword evidence="2" id="KW-0812">Transmembrane</keyword>
<dbReference type="Proteomes" id="UP000276133">
    <property type="component" value="Unassembled WGS sequence"/>
</dbReference>
<dbReference type="GO" id="GO:0030335">
    <property type="term" value="P:positive regulation of cell migration"/>
    <property type="evidence" value="ECO:0007669"/>
    <property type="project" value="TreeGrafter"/>
</dbReference>
<dbReference type="InterPro" id="IPR027231">
    <property type="entry name" value="Semaphorin"/>
</dbReference>
<dbReference type="PANTHER" id="PTHR11036">
    <property type="entry name" value="SEMAPHORIN"/>
    <property type="match status" value="1"/>
</dbReference>
<dbReference type="GO" id="GO:0030215">
    <property type="term" value="F:semaphorin receptor binding"/>
    <property type="evidence" value="ECO:0007669"/>
    <property type="project" value="InterPro"/>
</dbReference>
<dbReference type="GO" id="GO:0071526">
    <property type="term" value="P:semaphorin-plexin signaling pathway"/>
    <property type="evidence" value="ECO:0007669"/>
    <property type="project" value="TreeGrafter"/>
</dbReference>
<dbReference type="PANTHER" id="PTHR11036:SF127">
    <property type="entry name" value="SEMAPHORIN-1A"/>
    <property type="match status" value="1"/>
</dbReference>
<feature type="non-terminal residue" evidence="4">
    <location>
        <position position="1"/>
    </location>
</feature>
<evidence type="ECO:0000256" key="2">
    <source>
        <dbReference type="SAM" id="Phobius"/>
    </source>
</evidence>